<dbReference type="PANTHER" id="PTHR43280:SF28">
    <property type="entry name" value="HTH-TYPE TRANSCRIPTIONAL ACTIVATOR RHAS"/>
    <property type="match status" value="1"/>
</dbReference>
<gene>
    <name evidence="5" type="ORF">KUA55_09940</name>
</gene>
<dbReference type="InterPro" id="IPR018060">
    <property type="entry name" value="HTH_AraC"/>
</dbReference>
<evidence type="ECO:0000313" key="5">
    <source>
        <dbReference type="EMBL" id="MBV7391004.1"/>
    </source>
</evidence>
<dbReference type="PANTHER" id="PTHR43280">
    <property type="entry name" value="ARAC-FAMILY TRANSCRIPTIONAL REGULATOR"/>
    <property type="match status" value="1"/>
</dbReference>
<dbReference type="PROSITE" id="PS01124">
    <property type="entry name" value="HTH_ARAC_FAMILY_2"/>
    <property type="match status" value="1"/>
</dbReference>
<proteinExistence type="predicted"/>
<evidence type="ECO:0000256" key="2">
    <source>
        <dbReference type="ARBA" id="ARBA00023125"/>
    </source>
</evidence>
<dbReference type="Proteomes" id="UP000774130">
    <property type="component" value="Unassembled WGS sequence"/>
</dbReference>
<reference evidence="5 6" key="1">
    <citation type="submission" date="2021-06" db="EMBL/GenBank/DDBJ databases">
        <title>Enterococcus alishanensis sp. nov., a novel lactic acid bacterium isolated from fresh coffee beans.</title>
        <authorList>
            <person name="Chen Y.-S."/>
        </authorList>
    </citation>
    <scope>NUCLEOTIDE SEQUENCE [LARGE SCALE GENOMIC DNA]</scope>
    <source>
        <strain evidence="5 6">ALS3</strain>
    </source>
</reference>
<keyword evidence="1" id="KW-0805">Transcription regulation</keyword>
<dbReference type="CDD" id="cd06986">
    <property type="entry name" value="cupin_MmsR-like_N"/>
    <property type="match status" value="1"/>
</dbReference>
<dbReference type="RefSeq" id="WP_218326033.1">
    <property type="nucleotide sequence ID" value="NZ_JAHUZB010000003.1"/>
</dbReference>
<evidence type="ECO:0000259" key="4">
    <source>
        <dbReference type="PROSITE" id="PS01124"/>
    </source>
</evidence>
<dbReference type="Pfam" id="PF12833">
    <property type="entry name" value="HTH_18"/>
    <property type="match status" value="1"/>
</dbReference>
<dbReference type="Pfam" id="PF02311">
    <property type="entry name" value="AraC_binding"/>
    <property type="match status" value="1"/>
</dbReference>
<protein>
    <submittedName>
        <fullName evidence="5">AraC family transcriptional regulator</fullName>
    </submittedName>
</protein>
<comment type="caution">
    <text evidence="5">The sequence shown here is derived from an EMBL/GenBank/DDBJ whole genome shotgun (WGS) entry which is preliminary data.</text>
</comment>
<keyword evidence="2" id="KW-0238">DNA-binding</keyword>
<keyword evidence="3" id="KW-0804">Transcription</keyword>
<sequence>MERAIFLRKDKKQINGDLVFDFCGVSQTMPFHSFGPAIRENFVLHVVLEGKGIYQVKDQQFQLEKGDLFLVRPNELTFYRADGKNPWLYAWIAFSGESAEKIIQETLLKKNAYTMKTSKMQQFVQYILNCLSFQQNDLSSELQLNAITNQFLAELLQDQGHIYFAEEKIYSPLTIEAMEYIQKNYQKDITVTEIAEALSVNRSHLSRVFSNHLTTTIKDYLTGVRINQAAFLLSFGEDSIETISEAVGFNSLVVFSRAFKKSTGETASHYRKRMKENQFQDVSLDRLKIQLEQQKIISRAT</sequence>
<evidence type="ECO:0000256" key="1">
    <source>
        <dbReference type="ARBA" id="ARBA00023015"/>
    </source>
</evidence>
<organism evidence="5 6">
    <name type="scientific">Enterococcus alishanensis</name>
    <dbReference type="NCBI Taxonomy" id="1303817"/>
    <lineage>
        <taxon>Bacteria</taxon>
        <taxon>Bacillati</taxon>
        <taxon>Bacillota</taxon>
        <taxon>Bacilli</taxon>
        <taxon>Lactobacillales</taxon>
        <taxon>Enterococcaceae</taxon>
        <taxon>Enterococcus</taxon>
    </lineage>
</organism>
<dbReference type="PROSITE" id="PS00041">
    <property type="entry name" value="HTH_ARAC_FAMILY_1"/>
    <property type="match status" value="1"/>
</dbReference>
<evidence type="ECO:0000313" key="6">
    <source>
        <dbReference type="Proteomes" id="UP000774130"/>
    </source>
</evidence>
<name>A0ABS6TDN7_9ENTE</name>
<keyword evidence="6" id="KW-1185">Reference proteome</keyword>
<dbReference type="InterPro" id="IPR003313">
    <property type="entry name" value="AraC-bd"/>
</dbReference>
<evidence type="ECO:0000256" key="3">
    <source>
        <dbReference type="ARBA" id="ARBA00023163"/>
    </source>
</evidence>
<dbReference type="InterPro" id="IPR018062">
    <property type="entry name" value="HTH_AraC-typ_CS"/>
</dbReference>
<accession>A0ABS6TDN7</accession>
<dbReference type="EMBL" id="JAHUZB010000003">
    <property type="protein sequence ID" value="MBV7391004.1"/>
    <property type="molecule type" value="Genomic_DNA"/>
</dbReference>
<feature type="domain" description="HTH araC/xylS-type" evidence="4">
    <location>
        <begin position="175"/>
        <end position="273"/>
    </location>
</feature>
<dbReference type="SMART" id="SM00342">
    <property type="entry name" value="HTH_ARAC"/>
    <property type="match status" value="1"/>
</dbReference>